<evidence type="ECO:0000256" key="2">
    <source>
        <dbReference type="ARBA" id="ARBA00005733"/>
    </source>
</evidence>
<dbReference type="Pfam" id="PF00046">
    <property type="entry name" value="Homeodomain"/>
    <property type="match status" value="1"/>
</dbReference>
<evidence type="ECO:0000259" key="13">
    <source>
        <dbReference type="PROSITE" id="PS50071"/>
    </source>
</evidence>
<evidence type="ECO:0000256" key="5">
    <source>
        <dbReference type="ARBA" id="ARBA00023015"/>
    </source>
</evidence>
<reference evidence="16" key="1">
    <citation type="submission" date="2025-08" db="UniProtKB">
        <authorList>
            <consortium name="RefSeq"/>
        </authorList>
    </citation>
    <scope>IDENTIFICATION</scope>
    <source>
        <tissue evidence="16">Blood</tissue>
    </source>
</reference>
<evidence type="ECO:0000313" key="15">
    <source>
        <dbReference type="Proteomes" id="UP001190640"/>
    </source>
</evidence>
<comment type="similarity">
    <text evidence="2">Belongs to the paired homeobox family.</text>
</comment>
<evidence type="ECO:0000256" key="8">
    <source>
        <dbReference type="ARBA" id="ARBA00023163"/>
    </source>
</evidence>
<feature type="compositionally biased region" description="Polar residues" evidence="12">
    <location>
        <begin position="228"/>
        <end position="239"/>
    </location>
</feature>
<evidence type="ECO:0000256" key="9">
    <source>
        <dbReference type="ARBA" id="ARBA00023242"/>
    </source>
</evidence>
<dbReference type="InterPro" id="IPR001356">
    <property type="entry name" value="HD"/>
</dbReference>
<evidence type="ECO:0000256" key="10">
    <source>
        <dbReference type="PROSITE-ProRule" id="PRU00108"/>
    </source>
</evidence>
<dbReference type="SUPFAM" id="SSF46689">
    <property type="entry name" value="Homeodomain-like"/>
    <property type="match status" value="2"/>
</dbReference>
<comment type="subcellular location">
    <subcellularLocation>
        <location evidence="1 10 11">Nucleus</location>
    </subcellularLocation>
</comment>
<dbReference type="GO" id="GO:0000978">
    <property type="term" value="F:RNA polymerase II cis-regulatory region sequence-specific DNA binding"/>
    <property type="evidence" value="ECO:0007669"/>
    <property type="project" value="TreeGrafter"/>
</dbReference>
<evidence type="ECO:0000256" key="11">
    <source>
        <dbReference type="RuleBase" id="RU000682"/>
    </source>
</evidence>
<protein>
    <submittedName>
        <fullName evidence="16">Paired box protein Pax-4</fullName>
    </submittedName>
</protein>
<dbReference type="Pfam" id="PF00292">
    <property type="entry name" value="PAX"/>
    <property type="match status" value="1"/>
</dbReference>
<dbReference type="PROSITE" id="PS00027">
    <property type="entry name" value="HOMEOBOX_1"/>
    <property type="match status" value="1"/>
</dbReference>
<keyword evidence="15" id="KW-1185">Reference proteome</keyword>
<evidence type="ECO:0000313" key="16">
    <source>
        <dbReference type="RefSeq" id="XP_054844479.1"/>
    </source>
</evidence>
<dbReference type="Gene3D" id="1.10.10.10">
    <property type="entry name" value="Winged helix-like DNA-binding domain superfamily/Winged helix DNA-binding domain"/>
    <property type="match status" value="2"/>
</dbReference>
<dbReference type="PROSITE" id="PS50071">
    <property type="entry name" value="HOMEOBOX_2"/>
    <property type="match status" value="1"/>
</dbReference>
<dbReference type="FunFam" id="1.10.10.10:FF:000003">
    <property type="entry name" value="Paired box protein Pax-6"/>
    <property type="match status" value="1"/>
</dbReference>
<evidence type="ECO:0000256" key="12">
    <source>
        <dbReference type="SAM" id="MobiDB-lite"/>
    </source>
</evidence>
<dbReference type="InterPro" id="IPR036388">
    <property type="entry name" value="WH-like_DNA-bd_sf"/>
</dbReference>
<dbReference type="GO" id="GO:0000981">
    <property type="term" value="F:DNA-binding transcription factor activity, RNA polymerase II-specific"/>
    <property type="evidence" value="ECO:0007669"/>
    <property type="project" value="InterPro"/>
</dbReference>
<evidence type="ECO:0000259" key="14">
    <source>
        <dbReference type="PROSITE" id="PS51057"/>
    </source>
</evidence>
<feature type="DNA-binding region" description="Homeobox" evidence="10">
    <location>
        <begin position="230"/>
        <end position="289"/>
    </location>
</feature>
<evidence type="ECO:0000256" key="4">
    <source>
        <dbReference type="ARBA" id="ARBA00022724"/>
    </source>
</evidence>
<sequence length="315" mass="33991">MQGDSLLHQMPEHGVGGDIANPVVLWPGHGHGHPLLMQQLNALHTVQEVTRATGVNQLGGHFVNGCPLPISKRKEIVELASCGLRASDISRHLKVSNGCVSKILTRYHQSGVIQPKIMGGSQPRMSTPQVVARIVQLKQAQPSIFACEIRRKLKAEGVCAANRVPSVSSINRILRGPERDMAFPGQPACLAALLPSGPSLLGTGGTKALLEAPKPPPIQGLPEGAKSRGSSRNRTAFSKQQREALEEEFLRGQYPGMATWEKLSAVTQLPSATIRVWFSNRRARWRRETLKSQLPGCPAQPQVPRPAPGFEGGGN</sequence>
<keyword evidence="4" id="KW-0563">Paired box</keyword>
<gene>
    <name evidence="16" type="primary">PAX4</name>
</gene>
<dbReference type="GeneID" id="129335715"/>
<keyword evidence="8" id="KW-0804">Transcription</keyword>
<dbReference type="PRINTS" id="PR00027">
    <property type="entry name" value="PAIREDBOX"/>
</dbReference>
<proteinExistence type="inferred from homology"/>
<dbReference type="GO" id="GO:0005634">
    <property type="term" value="C:nucleus"/>
    <property type="evidence" value="ECO:0007669"/>
    <property type="project" value="UniProtKB-SubCell"/>
</dbReference>
<dbReference type="AlphaFoldDB" id="A0AA97JX67"/>
<evidence type="ECO:0000256" key="7">
    <source>
        <dbReference type="ARBA" id="ARBA00023155"/>
    </source>
</evidence>
<dbReference type="InterPro" id="IPR001523">
    <property type="entry name" value="Paired_dom"/>
</dbReference>
<dbReference type="InterPro" id="IPR017970">
    <property type="entry name" value="Homeobox_CS"/>
</dbReference>
<dbReference type="RefSeq" id="XP_054844479.1">
    <property type="nucleotide sequence ID" value="XM_054988504.1"/>
</dbReference>
<keyword evidence="9 10" id="KW-0539">Nucleus</keyword>
<dbReference type="Gene3D" id="1.10.10.60">
    <property type="entry name" value="Homeodomain-like"/>
    <property type="match status" value="1"/>
</dbReference>
<dbReference type="InterPro" id="IPR043565">
    <property type="entry name" value="PAX_fam"/>
</dbReference>
<evidence type="ECO:0000256" key="3">
    <source>
        <dbReference type="ARBA" id="ARBA00022473"/>
    </source>
</evidence>
<dbReference type="SMART" id="SM00351">
    <property type="entry name" value="PAX"/>
    <property type="match status" value="1"/>
</dbReference>
<dbReference type="InterPro" id="IPR009057">
    <property type="entry name" value="Homeodomain-like_sf"/>
</dbReference>
<dbReference type="PANTHER" id="PTHR45636:SF8">
    <property type="entry name" value="PAIRED BOX PROTEIN PAX-4"/>
    <property type="match status" value="1"/>
</dbReference>
<dbReference type="PROSITE" id="PS51057">
    <property type="entry name" value="PAIRED_2"/>
    <property type="match status" value="1"/>
</dbReference>
<feature type="region of interest" description="Disordered" evidence="12">
    <location>
        <begin position="204"/>
        <end position="242"/>
    </location>
</feature>
<accession>A0AA97JX67</accession>
<keyword evidence="3" id="KW-0217">Developmental protein</keyword>
<keyword evidence="7 10" id="KW-0371">Homeobox</keyword>
<feature type="domain" description="Paired" evidence="14">
    <location>
        <begin position="51"/>
        <end position="177"/>
    </location>
</feature>
<dbReference type="CDD" id="cd00086">
    <property type="entry name" value="homeodomain"/>
    <property type="match status" value="1"/>
</dbReference>
<dbReference type="SMART" id="SM00389">
    <property type="entry name" value="HOX"/>
    <property type="match status" value="1"/>
</dbReference>
<keyword evidence="5" id="KW-0805">Transcription regulation</keyword>
<feature type="domain" description="Homeobox" evidence="13">
    <location>
        <begin position="228"/>
        <end position="288"/>
    </location>
</feature>
<organism evidence="15 16">
    <name type="scientific">Eublepharis macularius</name>
    <name type="common">Leopard gecko</name>
    <name type="synonym">Cyrtodactylus macularius</name>
    <dbReference type="NCBI Taxonomy" id="481883"/>
    <lineage>
        <taxon>Eukaryota</taxon>
        <taxon>Metazoa</taxon>
        <taxon>Chordata</taxon>
        <taxon>Craniata</taxon>
        <taxon>Vertebrata</taxon>
        <taxon>Euteleostomi</taxon>
        <taxon>Lepidosauria</taxon>
        <taxon>Squamata</taxon>
        <taxon>Bifurcata</taxon>
        <taxon>Gekkota</taxon>
        <taxon>Eublepharidae</taxon>
        <taxon>Eublepharinae</taxon>
        <taxon>Eublepharis</taxon>
    </lineage>
</organism>
<evidence type="ECO:0000256" key="6">
    <source>
        <dbReference type="ARBA" id="ARBA00023125"/>
    </source>
</evidence>
<name>A0AA97JX67_EUBMA</name>
<dbReference type="PANTHER" id="PTHR45636">
    <property type="entry name" value="PAIRED BOX PROTEIN PAX-6-RELATED-RELATED"/>
    <property type="match status" value="1"/>
</dbReference>
<keyword evidence="6 10" id="KW-0238">DNA-binding</keyword>
<dbReference type="Proteomes" id="UP001190640">
    <property type="component" value="Chromosome 9"/>
</dbReference>
<dbReference type="CTD" id="5078"/>
<feature type="region of interest" description="Disordered" evidence="12">
    <location>
        <begin position="290"/>
        <end position="315"/>
    </location>
</feature>
<evidence type="ECO:0000256" key="1">
    <source>
        <dbReference type="ARBA" id="ARBA00004123"/>
    </source>
</evidence>
<dbReference type="KEGG" id="emc:129335715"/>